<evidence type="ECO:0000313" key="2">
    <source>
        <dbReference type="EMBL" id="KAF5825577.1"/>
    </source>
</evidence>
<gene>
    <name evidence="2" type="ORF">DUNSADRAFT_8463</name>
</gene>
<evidence type="ECO:0000256" key="1">
    <source>
        <dbReference type="SAM" id="MobiDB-lite"/>
    </source>
</evidence>
<keyword evidence="3" id="KW-1185">Reference proteome</keyword>
<feature type="region of interest" description="Disordered" evidence="1">
    <location>
        <begin position="167"/>
        <end position="294"/>
    </location>
</feature>
<accession>A0ABQ7FSU6</accession>
<dbReference type="Proteomes" id="UP000815325">
    <property type="component" value="Unassembled WGS sequence"/>
</dbReference>
<feature type="compositionally biased region" description="Low complexity" evidence="1">
    <location>
        <begin position="265"/>
        <end position="276"/>
    </location>
</feature>
<reference evidence="2" key="1">
    <citation type="submission" date="2017-08" db="EMBL/GenBank/DDBJ databases">
        <authorList>
            <person name="Polle J.E."/>
            <person name="Barry K."/>
            <person name="Cushman J."/>
            <person name="Schmutz J."/>
            <person name="Tran D."/>
            <person name="Hathwaick L.T."/>
            <person name="Yim W.C."/>
            <person name="Jenkins J."/>
            <person name="Mckie-Krisberg Z.M."/>
            <person name="Prochnik S."/>
            <person name="Lindquist E."/>
            <person name="Dockter R.B."/>
            <person name="Adam C."/>
            <person name="Molina H."/>
            <person name="Bunkerborg J."/>
            <person name="Jin E."/>
            <person name="Buchheim M."/>
            <person name="Magnuson J."/>
        </authorList>
    </citation>
    <scope>NUCLEOTIDE SEQUENCE</scope>
    <source>
        <strain evidence="2">CCAP 19/18</strain>
    </source>
</reference>
<protein>
    <submittedName>
        <fullName evidence="2">Uncharacterized protein</fullName>
    </submittedName>
</protein>
<organism evidence="2 3">
    <name type="scientific">Dunaliella salina</name>
    <name type="common">Green alga</name>
    <name type="synonym">Protococcus salinus</name>
    <dbReference type="NCBI Taxonomy" id="3046"/>
    <lineage>
        <taxon>Eukaryota</taxon>
        <taxon>Viridiplantae</taxon>
        <taxon>Chlorophyta</taxon>
        <taxon>core chlorophytes</taxon>
        <taxon>Chlorophyceae</taxon>
        <taxon>CS clade</taxon>
        <taxon>Chlamydomonadales</taxon>
        <taxon>Dunaliellaceae</taxon>
        <taxon>Dunaliella</taxon>
    </lineage>
</organism>
<feature type="compositionally biased region" description="Basic and acidic residues" evidence="1">
    <location>
        <begin position="203"/>
        <end position="227"/>
    </location>
</feature>
<evidence type="ECO:0000313" key="3">
    <source>
        <dbReference type="Proteomes" id="UP000815325"/>
    </source>
</evidence>
<name>A0ABQ7FSU6_DUNSA</name>
<dbReference type="EMBL" id="MU072480">
    <property type="protein sequence ID" value="KAF5825577.1"/>
    <property type="molecule type" value="Genomic_DNA"/>
</dbReference>
<sequence>MAHLPRPSYLAARVQEEHERLVHIFVGPDGLKPSAWPRLPHQLALVAERNVKRQDKLEQERYELEVWSLPDVLNAAIQYLQASGPLEVQQGRVSPKRRTTSSSWSGRNGALQHNDTMTSKQRRTALDVVNRIVAGKHRLKNRRSSTGISLDEMDYERVRNVAAGYKDKVKKSAAARTGSTPRRESRGAGKSPKSFKFGAPQRKSPEDKGSGTEDHASSPKDAQDKTHMRGRPRTSELFTGHRPSFGSRGLPSFDGSSRGSHRGSHAGSSRSRMAGSRARRVEDVSEHLIGACRP</sequence>
<proteinExistence type="predicted"/>
<comment type="caution">
    <text evidence="2">The sequence shown here is derived from an EMBL/GenBank/DDBJ whole genome shotgun (WGS) entry which is preliminary data.</text>
</comment>
<feature type="region of interest" description="Disordered" evidence="1">
    <location>
        <begin position="87"/>
        <end position="121"/>
    </location>
</feature>
<feature type="compositionally biased region" description="Polar residues" evidence="1">
    <location>
        <begin position="100"/>
        <end position="119"/>
    </location>
</feature>